<reference evidence="1" key="1">
    <citation type="submission" date="2022-10" db="EMBL/GenBank/DDBJ databases">
        <title>Complete genome sequence of Capnocytophaga ochracea KCOM 2812 isolated from actinomycosis lesion.</title>
        <authorList>
            <person name="Kook J.-K."/>
            <person name="Park S.-N."/>
            <person name="Lim Y.K."/>
        </authorList>
    </citation>
    <scope>NUCLEOTIDE SEQUENCE</scope>
    <source>
        <strain evidence="1">KCOM 28121</strain>
    </source>
</reference>
<evidence type="ECO:0000313" key="1">
    <source>
        <dbReference type="EMBL" id="UZD41908.1"/>
    </source>
</evidence>
<dbReference type="Proteomes" id="UP001163262">
    <property type="component" value="Chromosome"/>
</dbReference>
<accession>A0AA46WBZ2</accession>
<protein>
    <submittedName>
        <fullName evidence="1">Uncharacterized protein</fullName>
    </submittedName>
</protein>
<dbReference type="EMBL" id="CP110230">
    <property type="protein sequence ID" value="UZD41908.1"/>
    <property type="molecule type" value="Genomic_DNA"/>
</dbReference>
<gene>
    <name evidence="1" type="ORF">OL231_05010</name>
</gene>
<dbReference type="RefSeq" id="WP_178977494.1">
    <property type="nucleotide sequence ID" value="NZ_CP110230.1"/>
</dbReference>
<dbReference type="AlphaFoldDB" id="A0AA46WBZ2"/>
<proteinExistence type="predicted"/>
<name>A0AA46WBZ2_CAPOC</name>
<evidence type="ECO:0000313" key="2">
    <source>
        <dbReference type="Proteomes" id="UP001163262"/>
    </source>
</evidence>
<organism evidence="1 2">
    <name type="scientific">Capnocytophaga ochracea</name>
    <dbReference type="NCBI Taxonomy" id="1018"/>
    <lineage>
        <taxon>Bacteria</taxon>
        <taxon>Pseudomonadati</taxon>
        <taxon>Bacteroidota</taxon>
        <taxon>Flavobacteriia</taxon>
        <taxon>Flavobacteriales</taxon>
        <taxon>Flavobacteriaceae</taxon>
        <taxon>Capnocytophaga</taxon>
    </lineage>
</organism>
<sequence>MSLSLLSNLTFSQIQGEYESNKVNCIGSFQFKKASYYDYQINAQKSDSIYQKVSEGNKPKDLLTQKYSDFFLKSTPDERKEIILYSRIILEYNLSEYYYIKYALKDRKMTHKVAIFKKEGNIWKWLDNSDNKISEAITIILKLQNEAFSQFEVDDDNPKYLEINQLKASVKDADNTLNIFKLADVIEKNSSRLSKYFSK</sequence>